<sequence length="50" mass="5849">MKIKHIRSMDLWLLTKGDKVLYRGKLNPWKSPGIIASVLRSEGKLFRYFG</sequence>
<comment type="caution">
    <text evidence="1">The sequence shown here is derived from an EMBL/GenBank/DDBJ whole genome shotgun (WGS) entry which is preliminary data.</text>
</comment>
<evidence type="ECO:0000313" key="1">
    <source>
        <dbReference type="EMBL" id="NQV66496.1"/>
    </source>
</evidence>
<proteinExistence type="predicted"/>
<reference evidence="1" key="1">
    <citation type="submission" date="2020-05" db="EMBL/GenBank/DDBJ databases">
        <title>Sulfur intermediates as new biogeochemical hubs in an aquatic model microbial ecosystem.</title>
        <authorList>
            <person name="Vigneron A."/>
        </authorList>
    </citation>
    <scope>NUCLEOTIDE SEQUENCE</scope>
    <source>
        <strain evidence="1">Bin.250</strain>
    </source>
</reference>
<gene>
    <name evidence="1" type="ORF">HQ497_14130</name>
</gene>
<protein>
    <submittedName>
        <fullName evidence="1">Uncharacterized protein</fullName>
    </submittedName>
</protein>
<dbReference type="Proteomes" id="UP000754644">
    <property type="component" value="Unassembled WGS sequence"/>
</dbReference>
<dbReference type="AlphaFoldDB" id="A0A973AB83"/>
<dbReference type="EMBL" id="JABMOJ010000529">
    <property type="protein sequence ID" value="NQV66496.1"/>
    <property type="molecule type" value="Genomic_DNA"/>
</dbReference>
<name>A0A973AB83_9GAMM</name>
<evidence type="ECO:0000313" key="2">
    <source>
        <dbReference type="Proteomes" id="UP000754644"/>
    </source>
</evidence>
<accession>A0A973AB83</accession>
<organism evidence="1 2">
    <name type="scientific">SAR86 cluster bacterium</name>
    <dbReference type="NCBI Taxonomy" id="2030880"/>
    <lineage>
        <taxon>Bacteria</taxon>
        <taxon>Pseudomonadati</taxon>
        <taxon>Pseudomonadota</taxon>
        <taxon>Gammaproteobacteria</taxon>
        <taxon>SAR86 cluster</taxon>
    </lineage>
</organism>